<dbReference type="OrthoDB" id="9769739at2"/>
<comment type="subcellular location">
    <subcellularLocation>
        <location evidence="1">Membrane</location>
        <topology evidence="1">Multi-pass membrane protein</topology>
    </subcellularLocation>
</comment>
<organism evidence="7 8">
    <name type="scientific">Pirellulimonas nuda</name>
    <dbReference type="NCBI Taxonomy" id="2528009"/>
    <lineage>
        <taxon>Bacteria</taxon>
        <taxon>Pseudomonadati</taxon>
        <taxon>Planctomycetota</taxon>
        <taxon>Planctomycetia</taxon>
        <taxon>Pirellulales</taxon>
        <taxon>Lacipirellulaceae</taxon>
        <taxon>Pirellulimonas</taxon>
    </lineage>
</organism>
<evidence type="ECO:0000313" key="8">
    <source>
        <dbReference type="Proteomes" id="UP000317429"/>
    </source>
</evidence>
<feature type="transmembrane region" description="Helical" evidence="5">
    <location>
        <begin position="295"/>
        <end position="318"/>
    </location>
</feature>
<dbReference type="Proteomes" id="UP000317429">
    <property type="component" value="Chromosome"/>
</dbReference>
<dbReference type="InterPro" id="IPR002645">
    <property type="entry name" value="STAS_dom"/>
</dbReference>
<evidence type="ECO:0000256" key="5">
    <source>
        <dbReference type="SAM" id="Phobius"/>
    </source>
</evidence>
<feature type="transmembrane region" description="Helical" evidence="5">
    <location>
        <begin position="372"/>
        <end position="390"/>
    </location>
</feature>
<feature type="transmembrane region" description="Helical" evidence="5">
    <location>
        <begin position="196"/>
        <end position="214"/>
    </location>
</feature>
<feature type="transmembrane region" description="Helical" evidence="5">
    <location>
        <begin position="221"/>
        <end position="241"/>
    </location>
</feature>
<dbReference type="PANTHER" id="PTHR11814">
    <property type="entry name" value="SULFATE TRANSPORTER"/>
    <property type="match status" value="1"/>
</dbReference>
<dbReference type="InterPro" id="IPR001902">
    <property type="entry name" value="SLC26A/SulP_fam"/>
</dbReference>
<dbReference type="EMBL" id="CP036291">
    <property type="protein sequence ID" value="QDU87611.1"/>
    <property type="molecule type" value="Genomic_DNA"/>
</dbReference>
<dbReference type="RefSeq" id="WP_145281652.1">
    <property type="nucleotide sequence ID" value="NZ_CP036291.1"/>
</dbReference>
<dbReference type="GO" id="GO:0016020">
    <property type="term" value="C:membrane"/>
    <property type="evidence" value="ECO:0007669"/>
    <property type="project" value="UniProtKB-SubCell"/>
</dbReference>
<dbReference type="KEGG" id="pnd:Pla175_09760"/>
<keyword evidence="2 5" id="KW-0812">Transmembrane</keyword>
<keyword evidence="8" id="KW-1185">Reference proteome</keyword>
<dbReference type="Pfam" id="PF00916">
    <property type="entry name" value="Sulfate_transp"/>
    <property type="match status" value="1"/>
</dbReference>
<dbReference type="AlphaFoldDB" id="A0A518D800"/>
<feature type="transmembrane region" description="Helical" evidence="5">
    <location>
        <begin position="338"/>
        <end position="360"/>
    </location>
</feature>
<dbReference type="PROSITE" id="PS50801">
    <property type="entry name" value="STAS"/>
    <property type="match status" value="1"/>
</dbReference>
<feature type="transmembrane region" description="Helical" evidence="5">
    <location>
        <begin position="133"/>
        <end position="153"/>
    </location>
</feature>
<evidence type="ECO:0000256" key="2">
    <source>
        <dbReference type="ARBA" id="ARBA00022692"/>
    </source>
</evidence>
<feature type="transmembrane region" description="Helical" evidence="5">
    <location>
        <begin position="47"/>
        <end position="65"/>
    </location>
</feature>
<dbReference type="InterPro" id="IPR011547">
    <property type="entry name" value="SLC26A/SulP_dom"/>
</dbReference>
<protein>
    <submittedName>
        <fullName evidence="7">C4-dicarboxylic acid transporter DauA</fullName>
    </submittedName>
</protein>
<dbReference type="GO" id="GO:0055085">
    <property type="term" value="P:transmembrane transport"/>
    <property type="evidence" value="ECO:0007669"/>
    <property type="project" value="InterPro"/>
</dbReference>
<name>A0A518D800_9BACT</name>
<keyword evidence="3 5" id="KW-1133">Transmembrane helix</keyword>
<dbReference type="InterPro" id="IPR036513">
    <property type="entry name" value="STAS_dom_sf"/>
</dbReference>
<feature type="transmembrane region" description="Helical" evidence="5">
    <location>
        <begin position="101"/>
        <end position="121"/>
    </location>
</feature>
<evidence type="ECO:0000256" key="3">
    <source>
        <dbReference type="ARBA" id="ARBA00022989"/>
    </source>
</evidence>
<keyword evidence="4 5" id="KW-0472">Membrane</keyword>
<proteinExistence type="predicted"/>
<evidence type="ECO:0000259" key="6">
    <source>
        <dbReference type="PROSITE" id="PS50801"/>
    </source>
</evidence>
<evidence type="ECO:0000256" key="1">
    <source>
        <dbReference type="ARBA" id="ARBA00004141"/>
    </source>
</evidence>
<evidence type="ECO:0000313" key="7">
    <source>
        <dbReference type="EMBL" id="QDU87611.1"/>
    </source>
</evidence>
<reference evidence="7 8" key="1">
    <citation type="submission" date="2019-02" db="EMBL/GenBank/DDBJ databases">
        <title>Deep-cultivation of Planctomycetes and their phenomic and genomic characterization uncovers novel biology.</title>
        <authorList>
            <person name="Wiegand S."/>
            <person name="Jogler M."/>
            <person name="Boedeker C."/>
            <person name="Pinto D."/>
            <person name="Vollmers J."/>
            <person name="Rivas-Marin E."/>
            <person name="Kohn T."/>
            <person name="Peeters S.H."/>
            <person name="Heuer A."/>
            <person name="Rast P."/>
            <person name="Oberbeckmann S."/>
            <person name="Bunk B."/>
            <person name="Jeske O."/>
            <person name="Meyerdierks A."/>
            <person name="Storesund J.E."/>
            <person name="Kallscheuer N."/>
            <person name="Luecker S."/>
            <person name="Lage O.M."/>
            <person name="Pohl T."/>
            <person name="Merkel B.J."/>
            <person name="Hornburger P."/>
            <person name="Mueller R.-W."/>
            <person name="Bruemmer F."/>
            <person name="Labrenz M."/>
            <person name="Spormann A.M."/>
            <person name="Op den Camp H."/>
            <person name="Overmann J."/>
            <person name="Amann R."/>
            <person name="Jetten M.S.M."/>
            <person name="Mascher T."/>
            <person name="Medema M.H."/>
            <person name="Devos D.P."/>
            <person name="Kaster A.-K."/>
            <person name="Ovreas L."/>
            <person name="Rohde M."/>
            <person name="Galperin M.Y."/>
            <person name="Jogler C."/>
        </authorList>
    </citation>
    <scope>NUCLEOTIDE SEQUENCE [LARGE SCALE GENOMIC DNA]</scope>
    <source>
        <strain evidence="7 8">Pla175</strain>
    </source>
</reference>
<feature type="transmembrane region" description="Helical" evidence="5">
    <location>
        <begin position="21"/>
        <end position="41"/>
    </location>
</feature>
<feature type="domain" description="STAS" evidence="6">
    <location>
        <begin position="465"/>
        <end position="539"/>
    </location>
</feature>
<feature type="transmembrane region" description="Helical" evidence="5">
    <location>
        <begin position="435"/>
        <end position="458"/>
    </location>
</feature>
<feature type="transmembrane region" description="Helical" evidence="5">
    <location>
        <begin position="397"/>
        <end position="415"/>
    </location>
</feature>
<dbReference type="Gene3D" id="3.30.750.24">
    <property type="entry name" value="STAS domain"/>
    <property type="match status" value="1"/>
</dbReference>
<accession>A0A518D800</accession>
<sequence length="571" mass="60277">MSSEPSSNGRLSWSETLRSDVPASIIVFLVALPLCMGIAIASGAPPAAGLITGIVGGLVVGFLAGSPLQVSGPAAGLFVIVAEIIRNFGTVDGEFNLTRGMAAMGIAVLAAGLIQFVAGVLKFGGLFRAVSPAVIQGMLSGIGVLILASQFHVMVDDKNAAKPYVETWGKGLANLITIPASFMKGVVPLDGSPHHLAAAIGVGTILILALWKFIPIKQLKIIPAPVVAVTAATIVAAALGLTHSHNVLAERKADPASTAGDGGRVKITQVDVPDNLTDGILLPTRESLSLLLTPAMLIAALTIALVASAETMLCCTAVDQMQSHVRTDYDRELWAQGVGNMICGALGVLPMTGVIVRSAANVDAGGRTRLSAILHGVWLLVLVAAVPWVLNYIPMAALAAVLVFTGWKLINPWAIAKLFQVRWIEGAICVLTLSLVVGVDLLTGVLTGIAVAAARLLWRFTRLKIEVDNDSVRGRVIMRLSGAATFLALPRLTALLDRVSPDTELHVHLEDVTYVDHAVLEQFVNWEKQHEANGGRLVIDWDDLTATFTDSEKRNGKKRLARAVFQPARKD</sequence>
<gene>
    <name evidence="7" type="primary">dauA_1</name>
    <name evidence="7" type="ORF">Pla175_09760</name>
</gene>
<evidence type="ECO:0000256" key="4">
    <source>
        <dbReference type="ARBA" id="ARBA00023136"/>
    </source>
</evidence>
<dbReference type="SUPFAM" id="SSF52091">
    <property type="entry name" value="SpoIIaa-like"/>
    <property type="match status" value="1"/>
</dbReference>